<feature type="transmembrane region" description="Helical" evidence="6">
    <location>
        <begin position="333"/>
        <end position="354"/>
    </location>
</feature>
<reference evidence="7" key="1">
    <citation type="submission" date="2020-12" db="EMBL/GenBank/DDBJ databases">
        <title>Bacterial taxonomy.</title>
        <authorList>
            <person name="Pan X."/>
        </authorList>
    </citation>
    <scope>NUCLEOTIDE SEQUENCE</scope>
    <source>
        <strain evidence="7">B2012</strain>
    </source>
</reference>
<dbReference type="AlphaFoldDB" id="A0A934ML05"/>
<feature type="transmembrane region" description="Helical" evidence="6">
    <location>
        <begin position="366"/>
        <end position="385"/>
    </location>
</feature>
<feature type="transmembrane region" description="Helical" evidence="6">
    <location>
        <begin position="91"/>
        <end position="113"/>
    </location>
</feature>
<dbReference type="InterPro" id="IPR050833">
    <property type="entry name" value="Poly_Biosynth_Transport"/>
</dbReference>
<evidence type="ECO:0000256" key="4">
    <source>
        <dbReference type="ARBA" id="ARBA00022989"/>
    </source>
</evidence>
<evidence type="ECO:0000256" key="6">
    <source>
        <dbReference type="SAM" id="Phobius"/>
    </source>
</evidence>
<evidence type="ECO:0000313" key="8">
    <source>
        <dbReference type="Proteomes" id="UP000609531"/>
    </source>
</evidence>
<dbReference type="RefSeq" id="WP_198881821.1">
    <property type="nucleotide sequence ID" value="NZ_JAEKJA010000007.1"/>
</dbReference>
<feature type="transmembrane region" description="Helical" evidence="6">
    <location>
        <begin position="173"/>
        <end position="194"/>
    </location>
</feature>
<sequence length="425" mass="42694">MGVGARLRPAVRALLSGGHVALLRLLNTGLTLVFAILATRWLGAEIFGAYVSLMAVAGVIQVATSLGLPALVTREVAARRGDGGRGALPPLVQAVLLINGLLVLGGIVATLAFGATAGLVMLFALLANLAGVLGAVHGGREAILLAGWLGGVVRFLVALAALAILVATTAPSIVVPLGAQIVGALAGAAALALAMPPRRLGLAAIEGIGAPWWSAAHGPMVRAGFTFAGVQLLLNLTTQVDILVLMLLATPRDVALYYAAARAALVVSFFFNAAALLAEPRLTRLHAAGDIAAAQALARQTARMGVAMTLVSVVAAALLGPFYLGLYGEGFGAAYPALVVAGVGYLGWSLFGPAQQVLRAVRAERALLVATAVALAVNAVLTAALVPFLGILGAALGTAASFLVNGALTARAARRAGIATPVWGG</sequence>
<dbReference type="PANTHER" id="PTHR30250:SF26">
    <property type="entry name" value="PSMA PROTEIN"/>
    <property type="match status" value="1"/>
</dbReference>
<dbReference type="PANTHER" id="PTHR30250">
    <property type="entry name" value="PST FAMILY PREDICTED COLANIC ACID TRANSPORTER"/>
    <property type="match status" value="1"/>
</dbReference>
<evidence type="ECO:0000256" key="3">
    <source>
        <dbReference type="ARBA" id="ARBA00022692"/>
    </source>
</evidence>
<dbReference type="Pfam" id="PF01943">
    <property type="entry name" value="Polysacc_synt"/>
    <property type="match status" value="1"/>
</dbReference>
<evidence type="ECO:0000313" key="7">
    <source>
        <dbReference type="EMBL" id="MBJ3775919.1"/>
    </source>
</evidence>
<comment type="subcellular location">
    <subcellularLocation>
        <location evidence="1">Cell membrane</location>
        <topology evidence="1">Multi-pass membrane protein</topology>
    </subcellularLocation>
</comment>
<evidence type="ECO:0000256" key="2">
    <source>
        <dbReference type="ARBA" id="ARBA00022475"/>
    </source>
</evidence>
<feature type="transmembrane region" description="Helical" evidence="6">
    <location>
        <begin position="391"/>
        <end position="408"/>
    </location>
</feature>
<organism evidence="7 8">
    <name type="scientific">Acuticoccus mangrovi</name>
    <dbReference type="NCBI Taxonomy" id="2796142"/>
    <lineage>
        <taxon>Bacteria</taxon>
        <taxon>Pseudomonadati</taxon>
        <taxon>Pseudomonadota</taxon>
        <taxon>Alphaproteobacteria</taxon>
        <taxon>Hyphomicrobiales</taxon>
        <taxon>Amorphaceae</taxon>
        <taxon>Acuticoccus</taxon>
    </lineage>
</organism>
<keyword evidence="2" id="KW-1003">Cell membrane</keyword>
<keyword evidence="8" id="KW-1185">Reference proteome</keyword>
<name>A0A934ML05_9HYPH</name>
<feature type="transmembrane region" description="Helical" evidence="6">
    <location>
        <begin position="143"/>
        <end position="167"/>
    </location>
</feature>
<dbReference type="InterPro" id="IPR002797">
    <property type="entry name" value="Polysacc_synth"/>
</dbReference>
<feature type="transmembrane region" description="Helical" evidence="6">
    <location>
        <begin position="49"/>
        <end position="71"/>
    </location>
</feature>
<comment type="caution">
    <text evidence="7">The sequence shown here is derived from an EMBL/GenBank/DDBJ whole genome shotgun (WGS) entry which is preliminary data.</text>
</comment>
<keyword evidence="4 6" id="KW-1133">Transmembrane helix</keyword>
<feature type="transmembrane region" description="Helical" evidence="6">
    <location>
        <begin position="119"/>
        <end position="136"/>
    </location>
</feature>
<feature type="transmembrane region" description="Helical" evidence="6">
    <location>
        <begin position="255"/>
        <end position="278"/>
    </location>
</feature>
<gene>
    <name evidence="7" type="ORF">JCR33_09495</name>
</gene>
<dbReference type="Proteomes" id="UP000609531">
    <property type="component" value="Unassembled WGS sequence"/>
</dbReference>
<feature type="transmembrane region" description="Helical" evidence="6">
    <location>
        <begin position="225"/>
        <end position="249"/>
    </location>
</feature>
<feature type="transmembrane region" description="Helical" evidence="6">
    <location>
        <begin position="21"/>
        <end position="43"/>
    </location>
</feature>
<feature type="transmembrane region" description="Helical" evidence="6">
    <location>
        <begin position="306"/>
        <end position="327"/>
    </location>
</feature>
<accession>A0A934ML05</accession>
<evidence type="ECO:0000256" key="5">
    <source>
        <dbReference type="ARBA" id="ARBA00023136"/>
    </source>
</evidence>
<protein>
    <submittedName>
        <fullName evidence="7">Lipopolysaccharide biosynthesis protein</fullName>
    </submittedName>
</protein>
<keyword evidence="3 6" id="KW-0812">Transmembrane</keyword>
<keyword evidence="5 6" id="KW-0472">Membrane</keyword>
<proteinExistence type="predicted"/>
<dbReference type="EMBL" id="JAEKJA010000007">
    <property type="protein sequence ID" value="MBJ3775919.1"/>
    <property type="molecule type" value="Genomic_DNA"/>
</dbReference>
<evidence type="ECO:0000256" key="1">
    <source>
        <dbReference type="ARBA" id="ARBA00004651"/>
    </source>
</evidence>
<dbReference type="GO" id="GO:0005886">
    <property type="term" value="C:plasma membrane"/>
    <property type="evidence" value="ECO:0007669"/>
    <property type="project" value="UniProtKB-SubCell"/>
</dbReference>